<evidence type="ECO:0000256" key="5">
    <source>
        <dbReference type="ARBA" id="ARBA00022519"/>
    </source>
</evidence>
<evidence type="ECO:0000313" key="16">
    <source>
        <dbReference type="Proteomes" id="UP000000593"/>
    </source>
</evidence>
<evidence type="ECO:0000256" key="8">
    <source>
        <dbReference type="ARBA" id="ARBA00023136"/>
    </source>
</evidence>
<evidence type="ECO:0000256" key="10">
    <source>
        <dbReference type="ARBA" id="ARBA00034284"/>
    </source>
</evidence>
<comment type="catalytic activity">
    <reaction evidence="12">
        <text>fumarate(in) + L-aspartate(out) = fumarate(out) + L-aspartate(in)</text>
        <dbReference type="Rhea" id="RHEA:72459"/>
        <dbReference type="ChEBI" id="CHEBI:29806"/>
        <dbReference type="ChEBI" id="CHEBI:29991"/>
    </reaction>
    <physiologicalReaction direction="left-to-right" evidence="12">
        <dbReference type="Rhea" id="RHEA:72460"/>
    </physiologicalReaction>
</comment>
<dbReference type="KEGG" id="ppr:PBPRB0048"/>
<comment type="function">
    <text evidence="13">Responsible for the transport of C4-dicarboxylates.</text>
</comment>
<keyword evidence="16" id="KW-1185">Reference proteome</keyword>
<name>Q6LKW2_PHOPR</name>
<dbReference type="AlphaFoldDB" id="Q6LKW2"/>
<evidence type="ECO:0000256" key="6">
    <source>
        <dbReference type="ARBA" id="ARBA00022692"/>
    </source>
</evidence>
<keyword evidence="4 13" id="KW-1003">Cell membrane</keyword>
<evidence type="ECO:0000313" key="15">
    <source>
        <dbReference type="EMBL" id="CAG21921.1"/>
    </source>
</evidence>
<feature type="transmembrane region" description="Helical" evidence="14">
    <location>
        <begin position="6"/>
        <end position="39"/>
    </location>
</feature>
<evidence type="ECO:0000256" key="13">
    <source>
        <dbReference type="PIRNR" id="PIRNR004539"/>
    </source>
</evidence>
<protein>
    <recommendedName>
        <fullName evidence="13">C4-dicarboxylate transporter</fullName>
    </recommendedName>
</protein>
<feature type="transmembrane region" description="Helical" evidence="14">
    <location>
        <begin position="258"/>
        <end position="278"/>
    </location>
</feature>
<proteinExistence type="inferred from homology"/>
<feature type="transmembrane region" description="Helical" evidence="14">
    <location>
        <begin position="46"/>
        <end position="67"/>
    </location>
</feature>
<evidence type="ECO:0000256" key="2">
    <source>
        <dbReference type="ARBA" id="ARBA00006413"/>
    </source>
</evidence>
<evidence type="ECO:0000256" key="9">
    <source>
        <dbReference type="ARBA" id="ARBA00034237"/>
    </source>
</evidence>
<keyword evidence="8 13" id="KW-0472">Membrane</keyword>
<dbReference type="STRING" id="298386.PBPRB0048"/>
<dbReference type="GO" id="GO:0005886">
    <property type="term" value="C:plasma membrane"/>
    <property type="evidence" value="ECO:0007669"/>
    <property type="project" value="UniProtKB-SubCell"/>
</dbReference>
<feature type="transmembrane region" description="Helical" evidence="14">
    <location>
        <begin position="409"/>
        <end position="433"/>
    </location>
</feature>
<dbReference type="PANTHER" id="PTHR36106:SF2">
    <property type="entry name" value="C4-DICARBOXYLATE TRANSPORTER DCUA"/>
    <property type="match status" value="1"/>
</dbReference>
<keyword evidence="3 13" id="KW-0813">Transport</keyword>
<keyword evidence="7 14" id="KW-1133">Transmembrane helix</keyword>
<dbReference type="GO" id="GO:0015556">
    <property type="term" value="F:C4-dicarboxylate transmembrane transporter activity"/>
    <property type="evidence" value="ECO:0007669"/>
    <property type="project" value="InterPro"/>
</dbReference>
<feature type="transmembrane region" description="Helical" evidence="14">
    <location>
        <begin position="229"/>
        <end position="246"/>
    </location>
</feature>
<feature type="transmembrane region" description="Helical" evidence="14">
    <location>
        <begin position="163"/>
        <end position="187"/>
    </location>
</feature>
<dbReference type="EMBL" id="CR378675">
    <property type="protein sequence ID" value="CAG21921.1"/>
    <property type="molecule type" value="Genomic_DNA"/>
</dbReference>
<sequence length="434" mass="45584">MIIFQIVLLLSAIILAARLGGIGVGLAGGLGMAIAVFGLGLPPGDIPVSVILIIMSVILTLSVMQQAGGMNYMVNCAEKMLRNNPKYINILAPATTFVLTTLAGTGYTAMSVLNVIQQVAKENGVRPSQPLSSAVVASQIAITASPISAATAAMYVVVETMGVSFGTALSVIMPAALFGTVVASFVASRQGCELKDDPIFKERVEKGLVNFTAEEQKQIEPTIEAKRSVWLFLGGVLFIVALLLFKPLLGHALGSRDIIVIVMLLTSFIMAMVCKVQLTSIKKAPIFADGAESLVVILGIVWLSSTIIGVHIPEIKILAGDVLNEYPALLAVVFFCTSALLFSQGATSALLVPIAASLNVDPATILGSFVAVSALYMTNIYPTTAFAIATDDTGSFLSSRWNGSFIVNHPFFLPGMLGIVAAVPFGFILANIFV</sequence>
<dbReference type="NCBIfam" id="NF009136">
    <property type="entry name" value="PRK12489.1"/>
    <property type="match status" value="1"/>
</dbReference>
<dbReference type="InterPro" id="IPR004668">
    <property type="entry name" value="Anaer_Dcu_memb_transpt"/>
</dbReference>
<organism evidence="15 16">
    <name type="scientific">Photobacterium profundum (strain SS9)</name>
    <dbReference type="NCBI Taxonomy" id="298386"/>
    <lineage>
        <taxon>Bacteria</taxon>
        <taxon>Pseudomonadati</taxon>
        <taxon>Pseudomonadota</taxon>
        <taxon>Gammaproteobacteria</taxon>
        <taxon>Vibrionales</taxon>
        <taxon>Vibrionaceae</taxon>
        <taxon>Photobacterium</taxon>
    </lineage>
</organism>
<evidence type="ECO:0000256" key="7">
    <source>
        <dbReference type="ARBA" id="ARBA00022989"/>
    </source>
</evidence>
<dbReference type="HOGENOM" id="CLU_036056_1_1_6"/>
<accession>Q6LKW2</accession>
<dbReference type="NCBIfam" id="TIGR00770">
    <property type="entry name" value="Dcu"/>
    <property type="match status" value="1"/>
</dbReference>
<comment type="catalytic activity">
    <reaction evidence="10">
        <text>(S)-malate(in) + succinate(out) = (S)-malate(out) + succinate(in)</text>
        <dbReference type="Rhea" id="RHEA:29327"/>
        <dbReference type="ChEBI" id="CHEBI:15589"/>
        <dbReference type="ChEBI" id="CHEBI:30031"/>
    </reaction>
    <physiologicalReaction direction="right-to-left" evidence="10">
        <dbReference type="Rhea" id="RHEA:29329"/>
    </physiologicalReaction>
</comment>
<dbReference type="NCBIfam" id="NF006927">
    <property type="entry name" value="PRK09412.1"/>
    <property type="match status" value="1"/>
</dbReference>
<dbReference type="PANTHER" id="PTHR36106">
    <property type="entry name" value="ANAEROBIC C4-DICARBOXYLATE TRANSPORTER DCUB"/>
    <property type="match status" value="1"/>
</dbReference>
<reference evidence="16" key="1">
    <citation type="journal article" date="2005" name="Science">
        <title>Life at depth: Photobacterium profundum genome sequence and expression analysis.</title>
        <authorList>
            <person name="Vezzi A."/>
            <person name="Campanaro S."/>
            <person name="D'Angelo M."/>
            <person name="Simonato F."/>
            <person name="Vitulo N."/>
            <person name="Lauro F.M."/>
            <person name="Cestaro A."/>
            <person name="Malacrida G."/>
            <person name="Simionati B."/>
            <person name="Cannata N."/>
            <person name="Romualdi C."/>
            <person name="Bartlett D.H."/>
            <person name="Valle G."/>
        </authorList>
    </citation>
    <scope>NUCLEOTIDE SEQUENCE [LARGE SCALE GENOMIC DNA]</scope>
    <source>
        <strain evidence="16">ATCC BAA-1253 / SS9</strain>
    </source>
</reference>
<evidence type="ECO:0000256" key="1">
    <source>
        <dbReference type="ARBA" id="ARBA00004429"/>
    </source>
</evidence>
<feature type="transmembrane region" description="Helical" evidence="14">
    <location>
        <begin position="290"/>
        <end position="308"/>
    </location>
</feature>
<keyword evidence="5 13" id="KW-0997">Cell inner membrane</keyword>
<gene>
    <name evidence="15" type="primary">DCUA</name>
    <name evidence="15" type="ordered locus">PBPRB0048</name>
</gene>
<comment type="subcellular location">
    <subcellularLocation>
        <location evidence="1 13">Cell inner membrane</location>
        <topology evidence="1 13">Multi-pass membrane protein</topology>
    </subcellularLocation>
</comment>
<dbReference type="Pfam" id="PF03605">
    <property type="entry name" value="DcuA_DcuB"/>
    <property type="match status" value="1"/>
</dbReference>
<comment type="similarity">
    <text evidence="2 13">Belongs to the DcuA/DcuB transporter (TC 2.A.13.1) family.</text>
</comment>
<evidence type="ECO:0000256" key="4">
    <source>
        <dbReference type="ARBA" id="ARBA00022475"/>
    </source>
</evidence>
<evidence type="ECO:0000256" key="11">
    <source>
        <dbReference type="ARBA" id="ARBA00034287"/>
    </source>
</evidence>
<dbReference type="Proteomes" id="UP000000593">
    <property type="component" value="Chromosome 2"/>
</dbReference>
<keyword evidence="6 14" id="KW-0812">Transmembrane</keyword>
<feature type="transmembrane region" description="Helical" evidence="14">
    <location>
        <begin position="328"/>
        <end position="352"/>
    </location>
</feature>
<comment type="catalytic activity">
    <reaction evidence="11">
        <text>fumarate(in) + succinate(out) = fumarate(out) + succinate(in)</text>
        <dbReference type="Rhea" id="RHEA:29323"/>
        <dbReference type="ChEBI" id="CHEBI:29806"/>
        <dbReference type="ChEBI" id="CHEBI:30031"/>
    </reaction>
    <physiologicalReaction direction="right-to-left" evidence="11">
        <dbReference type="Rhea" id="RHEA:29325"/>
    </physiologicalReaction>
</comment>
<evidence type="ECO:0000256" key="14">
    <source>
        <dbReference type="SAM" id="Phobius"/>
    </source>
</evidence>
<dbReference type="RefSeq" id="WP_011220151.1">
    <property type="nucleotide sequence ID" value="NC_006371.1"/>
</dbReference>
<comment type="catalytic activity">
    <reaction evidence="9">
        <text>L-aspartate(in) + succinate(out) = L-aspartate(out) + succinate(in)</text>
        <dbReference type="Rhea" id="RHEA:29343"/>
        <dbReference type="ChEBI" id="CHEBI:29991"/>
        <dbReference type="ChEBI" id="CHEBI:30031"/>
    </reaction>
    <physiologicalReaction direction="right-to-left" evidence="9">
        <dbReference type="Rhea" id="RHEA:29345"/>
    </physiologicalReaction>
</comment>
<evidence type="ECO:0000256" key="3">
    <source>
        <dbReference type="ARBA" id="ARBA00022448"/>
    </source>
</evidence>
<evidence type="ECO:0000256" key="12">
    <source>
        <dbReference type="ARBA" id="ARBA00036117"/>
    </source>
</evidence>
<dbReference type="PIRSF" id="PIRSF004539">
    <property type="entry name" value="C4-dicrbxl_trns"/>
    <property type="match status" value="1"/>
</dbReference>
<dbReference type="eggNOG" id="COG2704">
    <property type="taxonomic scope" value="Bacteria"/>
</dbReference>
<feature type="transmembrane region" description="Helical" evidence="14">
    <location>
        <begin position="364"/>
        <end position="389"/>
    </location>
</feature>
<feature type="transmembrane region" description="Helical" evidence="14">
    <location>
        <begin position="87"/>
        <end position="113"/>
    </location>
</feature>